<keyword evidence="2" id="KW-1185">Reference proteome</keyword>
<dbReference type="Proteomes" id="UP000789595">
    <property type="component" value="Unassembled WGS sequence"/>
</dbReference>
<reference evidence="1" key="1">
    <citation type="submission" date="2021-11" db="EMBL/GenBank/DDBJ databases">
        <authorList>
            <consortium name="Genoscope - CEA"/>
            <person name="William W."/>
        </authorList>
    </citation>
    <scope>NUCLEOTIDE SEQUENCE</scope>
</reference>
<comment type="caution">
    <text evidence="1">The sequence shown here is derived from an EMBL/GenBank/DDBJ whole genome shotgun (WGS) entry which is preliminary data.</text>
</comment>
<dbReference type="AlphaFoldDB" id="A0A8J2SKL5"/>
<organism evidence="1 2">
    <name type="scientific">Pelagomonas calceolata</name>
    <dbReference type="NCBI Taxonomy" id="35677"/>
    <lineage>
        <taxon>Eukaryota</taxon>
        <taxon>Sar</taxon>
        <taxon>Stramenopiles</taxon>
        <taxon>Ochrophyta</taxon>
        <taxon>Pelagophyceae</taxon>
        <taxon>Pelagomonadales</taxon>
        <taxon>Pelagomonadaceae</taxon>
        <taxon>Pelagomonas</taxon>
    </lineage>
</organism>
<dbReference type="EMBL" id="CAKKNE010000002">
    <property type="protein sequence ID" value="CAH0368194.1"/>
    <property type="molecule type" value="Genomic_DNA"/>
</dbReference>
<accession>A0A8J2SKL5</accession>
<sequence>MPTSSRFVNSRKAFSICGSGVPSLTTRKLLDSAVRWPTPARTKPVTVSSSPMIAMSLPSPPTRPAICILLRAAPGGRDSLAAAAPPVAGCCSANAEPKSVGFDTAGRSPLILLVQSASSARRLSTV</sequence>
<name>A0A8J2SKL5_9STRA</name>
<proteinExistence type="predicted"/>
<gene>
    <name evidence="1" type="ORF">PECAL_2P12490</name>
</gene>
<evidence type="ECO:0000313" key="2">
    <source>
        <dbReference type="Proteomes" id="UP000789595"/>
    </source>
</evidence>
<protein>
    <submittedName>
        <fullName evidence="1">Uncharacterized protein</fullName>
    </submittedName>
</protein>
<evidence type="ECO:0000313" key="1">
    <source>
        <dbReference type="EMBL" id="CAH0368194.1"/>
    </source>
</evidence>